<evidence type="ECO:0000313" key="7">
    <source>
        <dbReference type="EMBL" id="OGE64444.1"/>
    </source>
</evidence>
<dbReference type="AlphaFoldDB" id="A0A1F5MGF8"/>
<feature type="transmembrane region" description="Helical" evidence="5">
    <location>
        <begin position="102"/>
        <end position="118"/>
    </location>
</feature>
<comment type="caution">
    <text evidence="7">The sequence shown here is derived from an EMBL/GenBank/DDBJ whole genome shotgun (WGS) entry which is preliminary data.</text>
</comment>
<dbReference type="InterPro" id="IPR007016">
    <property type="entry name" value="O-antigen_ligase-rel_domated"/>
</dbReference>
<keyword evidence="2 5" id="KW-0812">Transmembrane</keyword>
<feature type="domain" description="O-antigen ligase-related" evidence="6">
    <location>
        <begin position="214"/>
        <end position="342"/>
    </location>
</feature>
<proteinExistence type="predicted"/>
<comment type="subcellular location">
    <subcellularLocation>
        <location evidence="1">Membrane</location>
        <topology evidence="1">Multi-pass membrane protein</topology>
    </subcellularLocation>
</comment>
<feature type="transmembrane region" description="Helical" evidence="5">
    <location>
        <begin position="125"/>
        <end position="145"/>
    </location>
</feature>
<dbReference type="PANTHER" id="PTHR37422">
    <property type="entry name" value="TEICHURONIC ACID BIOSYNTHESIS PROTEIN TUAE"/>
    <property type="match status" value="1"/>
</dbReference>
<feature type="transmembrane region" description="Helical" evidence="5">
    <location>
        <begin position="363"/>
        <end position="383"/>
    </location>
</feature>
<feature type="transmembrane region" description="Helical" evidence="5">
    <location>
        <begin position="326"/>
        <end position="351"/>
    </location>
</feature>
<organism evidence="7 8">
    <name type="scientific">Candidatus Daviesbacteria bacterium RIFCSPLOWO2_02_FULL_36_7</name>
    <dbReference type="NCBI Taxonomy" id="1797792"/>
    <lineage>
        <taxon>Bacteria</taxon>
        <taxon>Candidatus Daviesiibacteriota</taxon>
    </lineage>
</organism>
<evidence type="ECO:0000259" key="6">
    <source>
        <dbReference type="Pfam" id="PF04932"/>
    </source>
</evidence>
<sequence length="411" mass="46243">MLKLQKRVESILLFLTLLFLPTQLGKHFWPDFSYIHSLKVDYLSPTLYFWDILAVILLVVWILRRPKINKAALSIFLFFLLTQLLSLIGAANIQAGLVRLEQYWIAGLFGVFIASSDFNKLKGKIYLPLALGILGESILAILQFIKGSTLGLWILGERTFTVSTPGIAKFDFQGSQFLRPYATFSHPNALAGFILLVLCSMYYVLRGKHKLSKFVLLFGSLAIFLTMARTAILAGLGLLAVLVNKRWLILMGVIIVVVSPILFIRFSSLLNFDSLTLIRREELAGNALEMFLKNPLFGVGLNNFIPAVASDLITGPNRFLQPVHNIFLLALSETGIVGLIGLLFLIGFPILKLFKLYPKRYTLNAILPWFIIIFLGMFDHYFLTLPQGYRLLFLVWGLSLSMVKSSSELSL</sequence>
<evidence type="ECO:0000256" key="1">
    <source>
        <dbReference type="ARBA" id="ARBA00004141"/>
    </source>
</evidence>
<feature type="transmembrane region" description="Helical" evidence="5">
    <location>
        <begin position="48"/>
        <end position="64"/>
    </location>
</feature>
<dbReference type="PANTHER" id="PTHR37422:SF13">
    <property type="entry name" value="LIPOPOLYSACCHARIDE BIOSYNTHESIS PROTEIN PA4999-RELATED"/>
    <property type="match status" value="1"/>
</dbReference>
<feature type="transmembrane region" description="Helical" evidence="5">
    <location>
        <begin position="214"/>
        <end position="241"/>
    </location>
</feature>
<evidence type="ECO:0000256" key="5">
    <source>
        <dbReference type="SAM" id="Phobius"/>
    </source>
</evidence>
<evidence type="ECO:0000313" key="8">
    <source>
        <dbReference type="Proteomes" id="UP000178859"/>
    </source>
</evidence>
<dbReference type="InterPro" id="IPR051533">
    <property type="entry name" value="WaaL-like"/>
</dbReference>
<feature type="transmembrane region" description="Helical" evidence="5">
    <location>
        <begin position="188"/>
        <end position="205"/>
    </location>
</feature>
<dbReference type="GO" id="GO:0016020">
    <property type="term" value="C:membrane"/>
    <property type="evidence" value="ECO:0007669"/>
    <property type="project" value="UniProtKB-SubCell"/>
</dbReference>
<feature type="transmembrane region" description="Helical" evidence="5">
    <location>
        <begin position="291"/>
        <end position="314"/>
    </location>
</feature>
<feature type="transmembrane region" description="Helical" evidence="5">
    <location>
        <begin position="247"/>
        <end position="270"/>
    </location>
</feature>
<gene>
    <name evidence="7" type="ORF">A3I48_03395</name>
</gene>
<evidence type="ECO:0000256" key="2">
    <source>
        <dbReference type="ARBA" id="ARBA00022692"/>
    </source>
</evidence>
<dbReference type="Proteomes" id="UP000178859">
    <property type="component" value="Unassembled WGS sequence"/>
</dbReference>
<reference evidence="7 8" key="1">
    <citation type="journal article" date="2016" name="Nat. Commun.">
        <title>Thousands of microbial genomes shed light on interconnected biogeochemical processes in an aquifer system.</title>
        <authorList>
            <person name="Anantharaman K."/>
            <person name="Brown C.T."/>
            <person name="Hug L.A."/>
            <person name="Sharon I."/>
            <person name="Castelle C.J."/>
            <person name="Probst A.J."/>
            <person name="Thomas B.C."/>
            <person name="Singh A."/>
            <person name="Wilkins M.J."/>
            <person name="Karaoz U."/>
            <person name="Brodie E.L."/>
            <person name="Williams K.H."/>
            <person name="Hubbard S.S."/>
            <person name="Banfield J.F."/>
        </authorList>
    </citation>
    <scope>NUCLEOTIDE SEQUENCE [LARGE SCALE GENOMIC DNA]</scope>
</reference>
<keyword evidence="3 5" id="KW-1133">Transmembrane helix</keyword>
<dbReference type="EMBL" id="MFDT01000062">
    <property type="protein sequence ID" value="OGE64444.1"/>
    <property type="molecule type" value="Genomic_DNA"/>
</dbReference>
<feature type="transmembrane region" description="Helical" evidence="5">
    <location>
        <begin position="71"/>
        <end position="90"/>
    </location>
</feature>
<evidence type="ECO:0000256" key="4">
    <source>
        <dbReference type="ARBA" id="ARBA00023136"/>
    </source>
</evidence>
<keyword evidence="4 5" id="KW-0472">Membrane</keyword>
<name>A0A1F5MGF8_9BACT</name>
<protein>
    <recommendedName>
        <fullName evidence="6">O-antigen ligase-related domain-containing protein</fullName>
    </recommendedName>
</protein>
<evidence type="ECO:0000256" key="3">
    <source>
        <dbReference type="ARBA" id="ARBA00022989"/>
    </source>
</evidence>
<accession>A0A1F5MGF8</accession>
<dbReference type="Pfam" id="PF04932">
    <property type="entry name" value="Wzy_C"/>
    <property type="match status" value="1"/>
</dbReference>